<dbReference type="EMBL" id="JBBKXZ010000002">
    <property type="protein sequence ID" value="MFD3394224.1"/>
    <property type="molecule type" value="Genomic_DNA"/>
</dbReference>
<dbReference type="GO" id="GO:0005840">
    <property type="term" value="C:ribosome"/>
    <property type="evidence" value="ECO:0007669"/>
    <property type="project" value="UniProtKB-KW"/>
</dbReference>
<keyword evidence="4 6" id="KW-0808">Transferase</keyword>
<dbReference type="PANTHER" id="PTHR43648">
    <property type="entry name" value="ELECTRON TRANSFER FLAVOPROTEIN BETA SUBUNIT LYSINE METHYLTRANSFERASE"/>
    <property type="match status" value="1"/>
</dbReference>
<comment type="catalytic activity">
    <reaction evidence="6">
        <text>L-lysyl-[protein] + 3 S-adenosyl-L-methionine = N(6),N(6),N(6)-trimethyl-L-lysyl-[protein] + 3 S-adenosyl-L-homocysteine + 3 H(+)</text>
        <dbReference type="Rhea" id="RHEA:54192"/>
        <dbReference type="Rhea" id="RHEA-COMP:9752"/>
        <dbReference type="Rhea" id="RHEA-COMP:13826"/>
        <dbReference type="ChEBI" id="CHEBI:15378"/>
        <dbReference type="ChEBI" id="CHEBI:29969"/>
        <dbReference type="ChEBI" id="CHEBI:57856"/>
        <dbReference type="ChEBI" id="CHEBI:59789"/>
        <dbReference type="ChEBI" id="CHEBI:61961"/>
    </reaction>
</comment>
<keyword evidence="8" id="KW-1185">Reference proteome</keyword>
<dbReference type="HAMAP" id="MF_00735">
    <property type="entry name" value="Methyltr_PrmA"/>
    <property type="match status" value="1"/>
</dbReference>
<feature type="binding site" evidence="6">
    <location>
        <position position="169"/>
    </location>
    <ligand>
        <name>S-adenosyl-L-methionine</name>
        <dbReference type="ChEBI" id="CHEBI:59789"/>
    </ligand>
</feature>
<dbReference type="Gene3D" id="3.40.50.150">
    <property type="entry name" value="Vaccinia Virus protein VP39"/>
    <property type="match status" value="1"/>
</dbReference>
<evidence type="ECO:0000313" key="7">
    <source>
        <dbReference type="EMBL" id="MFD3394224.1"/>
    </source>
</evidence>
<comment type="function">
    <text evidence="6">Methylates ribosomal protein L11.</text>
</comment>
<gene>
    <name evidence="6 7" type="primary">prmA</name>
    <name evidence="7" type="ORF">U0R10_06300</name>
</gene>
<keyword evidence="2 6" id="KW-0963">Cytoplasm</keyword>
<dbReference type="SUPFAM" id="SSF53335">
    <property type="entry name" value="S-adenosyl-L-methionine-dependent methyltransferases"/>
    <property type="match status" value="1"/>
</dbReference>
<dbReference type="Proteomes" id="UP001598138">
    <property type="component" value="Unassembled WGS sequence"/>
</dbReference>
<comment type="caution">
    <text evidence="7">The sequence shown here is derived from an EMBL/GenBank/DDBJ whole genome shotgun (WGS) entry which is preliminary data.</text>
</comment>
<protein>
    <recommendedName>
        <fullName evidence="6">Ribosomal protein L11 methyltransferase</fullName>
        <shortName evidence="6">L11 Mtase</shortName>
        <ecNumber evidence="6">2.1.1.-</ecNumber>
    </recommendedName>
</protein>
<keyword evidence="7" id="KW-0687">Ribonucleoprotein</keyword>
<name>A0ABW6DJR3_9BACT</name>
<evidence type="ECO:0000256" key="4">
    <source>
        <dbReference type="ARBA" id="ARBA00022679"/>
    </source>
</evidence>
<dbReference type="InterPro" id="IPR029063">
    <property type="entry name" value="SAM-dependent_MTases_sf"/>
</dbReference>
<dbReference type="RefSeq" id="WP_377983109.1">
    <property type="nucleotide sequence ID" value="NZ_JBBKXZ010000002.1"/>
</dbReference>
<keyword evidence="5 6" id="KW-0949">S-adenosyl-L-methionine</keyword>
<dbReference type="GO" id="GO:0032259">
    <property type="term" value="P:methylation"/>
    <property type="evidence" value="ECO:0007669"/>
    <property type="project" value="UniProtKB-KW"/>
</dbReference>
<dbReference type="InterPro" id="IPR004498">
    <property type="entry name" value="Ribosomal_PrmA_MeTrfase"/>
</dbReference>
<proteinExistence type="inferred from homology"/>
<evidence type="ECO:0000256" key="3">
    <source>
        <dbReference type="ARBA" id="ARBA00022603"/>
    </source>
</evidence>
<dbReference type="CDD" id="cd02440">
    <property type="entry name" value="AdoMet_MTases"/>
    <property type="match status" value="1"/>
</dbReference>
<reference evidence="7 8" key="1">
    <citation type="submission" date="2024-03" db="EMBL/GenBank/DDBJ databases">
        <title>Aquirufa genome sequencing.</title>
        <authorList>
            <person name="Pitt A."/>
            <person name="Hahn M.W."/>
        </authorList>
    </citation>
    <scope>NUCLEOTIDE SEQUENCE [LARGE SCALE GENOMIC DNA]</scope>
    <source>
        <strain evidence="7 8">OSTEICH-129V</strain>
    </source>
</reference>
<feature type="binding site" evidence="6">
    <location>
        <position position="147"/>
    </location>
    <ligand>
        <name>S-adenosyl-L-methionine</name>
        <dbReference type="ChEBI" id="CHEBI:59789"/>
    </ligand>
</feature>
<dbReference type="Pfam" id="PF06325">
    <property type="entry name" value="PrmA"/>
    <property type="match status" value="1"/>
</dbReference>
<comment type="subcellular location">
    <subcellularLocation>
        <location evidence="6">Cytoplasm</location>
    </subcellularLocation>
</comment>
<evidence type="ECO:0000256" key="2">
    <source>
        <dbReference type="ARBA" id="ARBA00022490"/>
    </source>
</evidence>
<dbReference type="PANTHER" id="PTHR43648:SF1">
    <property type="entry name" value="ELECTRON TRANSFER FLAVOPROTEIN BETA SUBUNIT LYSINE METHYLTRANSFERASE"/>
    <property type="match status" value="1"/>
</dbReference>
<sequence length="275" mass="30342">MATKQLLISASPEITDILMAELGEIGFDIFEDLDSGIAAYCPAALYVAGQAQEIVDRYRFLGPIDVVYNDIEKENWNAVWETNYDPIRILDQVYIRASFHEPDHSFPMEIVINPKMSFGTGHHETTALLVAALLELDVANKSVLDAGTGTGILAFVAWKRGATRVHGFDIDSWAVENSIENAGLNECADVTFAQGTIRDEDETSYDVLIANINRNILLDEMEEYSKRIVSGGYLFLSGFYAADVPLLQKAAASLGLTLQAQTEKGPWTCLRLQKA</sequence>
<keyword evidence="3 6" id="KW-0489">Methyltransferase</keyword>
<accession>A0ABW6DJR3</accession>
<dbReference type="NCBIfam" id="NF001785">
    <property type="entry name" value="PRK00517.2-2"/>
    <property type="match status" value="1"/>
</dbReference>
<dbReference type="GO" id="GO:0008168">
    <property type="term" value="F:methyltransferase activity"/>
    <property type="evidence" value="ECO:0007669"/>
    <property type="project" value="UniProtKB-KW"/>
</dbReference>
<feature type="binding site" evidence="6">
    <location>
        <position position="126"/>
    </location>
    <ligand>
        <name>S-adenosyl-L-methionine</name>
        <dbReference type="ChEBI" id="CHEBI:59789"/>
    </ligand>
</feature>
<dbReference type="InterPro" id="IPR050078">
    <property type="entry name" value="Ribosomal_L11_MeTrfase_PrmA"/>
</dbReference>
<feature type="binding site" evidence="6">
    <location>
        <position position="211"/>
    </location>
    <ligand>
        <name>S-adenosyl-L-methionine</name>
        <dbReference type="ChEBI" id="CHEBI:59789"/>
    </ligand>
</feature>
<keyword evidence="7" id="KW-0689">Ribosomal protein</keyword>
<comment type="similarity">
    <text evidence="1 6">Belongs to the methyltransferase superfamily. PrmA family.</text>
</comment>
<evidence type="ECO:0000256" key="1">
    <source>
        <dbReference type="ARBA" id="ARBA00009741"/>
    </source>
</evidence>
<evidence type="ECO:0000313" key="8">
    <source>
        <dbReference type="Proteomes" id="UP001598138"/>
    </source>
</evidence>
<dbReference type="EC" id="2.1.1.-" evidence="6"/>
<evidence type="ECO:0000256" key="5">
    <source>
        <dbReference type="ARBA" id="ARBA00022691"/>
    </source>
</evidence>
<evidence type="ECO:0000256" key="6">
    <source>
        <dbReference type="HAMAP-Rule" id="MF_00735"/>
    </source>
</evidence>
<organism evidence="7 8">
    <name type="scientific">Aquirufa avitistagni</name>
    <dbReference type="NCBI Taxonomy" id="3104728"/>
    <lineage>
        <taxon>Bacteria</taxon>
        <taxon>Pseudomonadati</taxon>
        <taxon>Bacteroidota</taxon>
        <taxon>Cytophagia</taxon>
        <taxon>Cytophagales</taxon>
        <taxon>Flectobacillaceae</taxon>
        <taxon>Aquirufa</taxon>
    </lineage>
</organism>